<gene>
    <name evidence="1" type="ORF">PsorP6_010153</name>
</gene>
<dbReference type="Proteomes" id="UP001163321">
    <property type="component" value="Chromosome 6"/>
</dbReference>
<evidence type="ECO:0000313" key="1">
    <source>
        <dbReference type="EMBL" id="KAI9910033.1"/>
    </source>
</evidence>
<protein>
    <submittedName>
        <fullName evidence="1">Uncharacterized protein</fullName>
    </submittedName>
</protein>
<keyword evidence="2" id="KW-1185">Reference proteome</keyword>
<name>A0ACC0VW14_9STRA</name>
<organism evidence="1 2">
    <name type="scientific">Peronosclerospora sorghi</name>
    <dbReference type="NCBI Taxonomy" id="230839"/>
    <lineage>
        <taxon>Eukaryota</taxon>
        <taxon>Sar</taxon>
        <taxon>Stramenopiles</taxon>
        <taxon>Oomycota</taxon>
        <taxon>Peronosporomycetes</taxon>
        <taxon>Peronosporales</taxon>
        <taxon>Peronosporaceae</taxon>
        <taxon>Peronosclerospora</taxon>
    </lineage>
</organism>
<sequence length="61" mass="6606">MVKSSVVDPYDERNMTLQSSLDSFVSACDVAKPAPSPMKKRRKPLEKAIDSSASYGGNVDT</sequence>
<accession>A0ACC0VW14</accession>
<proteinExistence type="predicted"/>
<comment type="caution">
    <text evidence="1">The sequence shown here is derived from an EMBL/GenBank/DDBJ whole genome shotgun (WGS) entry which is preliminary data.</text>
</comment>
<evidence type="ECO:0000313" key="2">
    <source>
        <dbReference type="Proteomes" id="UP001163321"/>
    </source>
</evidence>
<dbReference type="EMBL" id="CM047585">
    <property type="protein sequence ID" value="KAI9910033.1"/>
    <property type="molecule type" value="Genomic_DNA"/>
</dbReference>
<reference evidence="1 2" key="1">
    <citation type="journal article" date="2022" name="bioRxiv">
        <title>The genome of the oomycete Peronosclerospora sorghi, a cosmopolitan pathogen of maize and sorghum, is inflated with dispersed pseudogenes.</title>
        <authorList>
            <person name="Fletcher K."/>
            <person name="Martin F."/>
            <person name="Isakeit T."/>
            <person name="Cavanaugh K."/>
            <person name="Magill C."/>
            <person name="Michelmore R."/>
        </authorList>
    </citation>
    <scope>NUCLEOTIDE SEQUENCE [LARGE SCALE GENOMIC DNA]</scope>
    <source>
        <strain evidence="1">P6</strain>
    </source>
</reference>